<evidence type="ECO:0000256" key="1">
    <source>
        <dbReference type="SAM" id="MobiDB-lite"/>
    </source>
</evidence>
<accession>A0ABP0LHE2</accession>
<feature type="compositionally biased region" description="Basic and acidic residues" evidence="1">
    <location>
        <begin position="282"/>
        <end position="294"/>
    </location>
</feature>
<gene>
    <name evidence="2" type="ORF">SCF082_LOCUS22601</name>
</gene>
<dbReference type="Proteomes" id="UP001642464">
    <property type="component" value="Unassembled WGS sequence"/>
</dbReference>
<feature type="compositionally biased region" description="Polar residues" evidence="1">
    <location>
        <begin position="173"/>
        <end position="183"/>
    </location>
</feature>
<feature type="region of interest" description="Disordered" evidence="1">
    <location>
        <begin position="166"/>
        <end position="192"/>
    </location>
</feature>
<keyword evidence="3" id="KW-1185">Reference proteome</keyword>
<protein>
    <submittedName>
        <fullName evidence="2">Endoglucanase</fullName>
    </submittedName>
</protein>
<evidence type="ECO:0000313" key="3">
    <source>
        <dbReference type="Proteomes" id="UP001642464"/>
    </source>
</evidence>
<evidence type="ECO:0000313" key="2">
    <source>
        <dbReference type="EMBL" id="CAK9038408.1"/>
    </source>
</evidence>
<dbReference type="EMBL" id="CAXAMM010016224">
    <property type="protein sequence ID" value="CAK9038408.1"/>
    <property type="molecule type" value="Genomic_DNA"/>
</dbReference>
<sequence length="390" mass="43564">MMPYQNEMYHLPPYEGGESWNWQSSWSETFEHVPYEQQRCSVEMYEEGQWGEYSSEWTAPESWSSSQVVPEAQAWTQPQSQWSNSTPWEGQSTASRWPESSMMMTQVKMPGQAQAATAPAQACQSSLGSPCGLGQEPKGGDEVTELRLAELKRLIDRDAQALRSNPKAVLQEQVESSESTVGTSHAAEPSEACPVLQQDAPEITGEVKVHRVLVAFEPKSRQSGEMPLRADEEVTVRYPPTEEWIFGWKGYPAHDQGWIPAQNLGIGVSIEEYSDDEAEPSPEPKAKEEVEAWHHHGQWWSRQRHLKVDSSSAKKDIGDVRRRPQTDPAELQQSRLASSALAAATAKSQQAAKGRGKGGRGTLERRDRTALSIQLDRLSKPLVVEQAKKN</sequence>
<comment type="caution">
    <text evidence="2">The sequence shown here is derived from an EMBL/GenBank/DDBJ whole genome shotgun (WGS) entry which is preliminary data.</text>
</comment>
<dbReference type="SUPFAM" id="SSF50044">
    <property type="entry name" value="SH3-domain"/>
    <property type="match status" value="1"/>
</dbReference>
<feature type="region of interest" description="Disordered" evidence="1">
    <location>
        <begin position="271"/>
        <end position="372"/>
    </location>
</feature>
<name>A0ABP0LHE2_9DINO</name>
<feature type="compositionally biased region" description="Low complexity" evidence="1">
    <location>
        <begin position="329"/>
        <end position="353"/>
    </location>
</feature>
<proteinExistence type="predicted"/>
<organism evidence="2 3">
    <name type="scientific">Durusdinium trenchii</name>
    <dbReference type="NCBI Taxonomy" id="1381693"/>
    <lineage>
        <taxon>Eukaryota</taxon>
        <taxon>Sar</taxon>
        <taxon>Alveolata</taxon>
        <taxon>Dinophyceae</taxon>
        <taxon>Suessiales</taxon>
        <taxon>Symbiodiniaceae</taxon>
        <taxon>Durusdinium</taxon>
    </lineage>
</organism>
<reference evidence="2 3" key="1">
    <citation type="submission" date="2024-02" db="EMBL/GenBank/DDBJ databases">
        <authorList>
            <person name="Chen Y."/>
            <person name="Shah S."/>
            <person name="Dougan E. K."/>
            <person name="Thang M."/>
            <person name="Chan C."/>
        </authorList>
    </citation>
    <scope>NUCLEOTIDE SEQUENCE [LARGE SCALE GENOMIC DNA]</scope>
</reference>
<dbReference type="InterPro" id="IPR036028">
    <property type="entry name" value="SH3-like_dom_sf"/>
</dbReference>
<feature type="compositionally biased region" description="Basic and acidic residues" evidence="1">
    <location>
        <begin position="306"/>
        <end position="325"/>
    </location>
</feature>